<reference evidence="6 7" key="1">
    <citation type="journal article" date="2007" name="Science">
        <title>Sea anemone genome reveals ancestral eumetazoan gene repertoire and genomic organization.</title>
        <authorList>
            <person name="Putnam N.H."/>
            <person name="Srivastava M."/>
            <person name="Hellsten U."/>
            <person name="Dirks B."/>
            <person name="Chapman J."/>
            <person name="Salamov A."/>
            <person name="Terry A."/>
            <person name="Shapiro H."/>
            <person name="Lindquist E."/>
            <person name="Kapitonov V.V."/>
            <person name="Jurka J."/>
            <person name="Genikhovich G."/>
            <person name="Grigoriev I.V."/>
            <person name="Lucas S.M."/>
            <person name="Steele R.E."/>
            <person name="Finnerty J.R."/>
            <person name="Technau U."/>
            <person name="Martindale M.Q."/>
            <person name="Rokhsar D.S."/>
        </authorList>
    </citation>
    <scope>NUCLEOTIDE SEQUENCE [LARGE SCALE GENOMIC DNA]</scope>
    <source>
        <strain evidence="7">CH2 X CH6</strain>
    </source>
</reference>
<evidence type="ECO:0000256" key="1">
    <source>
        <dbReference type="ARBA" id="ARBA00001554"/>
    </source>
</evidence>
<dbReference type="InterPro" id="IPR001533">
    <property type="entry name" value="Pterin_deHydtase"/>
</dbReference>
<dbReference type="EMBL" id="DS472753">
    <property type="protein sequence ID" value="EDO27693.1"/>
    <property type="molecule type" value="Genomic_DNA"/>
</dbReference>
<dbReference type="Gene3D" id="3.30.1360.20">
    <property type="entry name" value="Transcriptional coactivator/pterin dehydratase"/>
    <property type="match status" value="1"/>
</dbReference>
<comment type="catalytic activity">
    <reaction evidence="1">
        <text>(4aS,6R)-4a-hydroxy-L-erythro-5,6,7,8-tetrahydrobiopterin = (6R)-L-erythro-6,7-dihydrobiopterin + H2O</text>
        <dbReference type="Rhea" id="RHEA:11920"/>
        <dbReference type="ChEBI" id="CHEBI:15377"/>
        <dbReference type="ChEBI" id="CHEBI:15642"/>
        <dbReference type="ChEBI" id="CHEBI:43120"/>
        <dbReference type="EC" id="4.2.1.96"/>
    </reaction>
</comment>
<dbReference type="PANTHER" id="PTHR12599:SF0">
    <property type="entry name" value="PTERIN-4-ALPHA-CARBINOLAMINE DEHYDRATASE"/>
    <property type="match status" value="1"/>
</dbReference>
<evidence type="ECO:0000256" key="4">
    <source>
        <dbReference type="ARBA" id="ARBA00023239"/>
    </source>
</evidence>
<dbReference type="CDD" id="cd00914">
    <property type="entry name" value="PCD_DCoH_subfamily_b"/>
    <property type="match status" value="1"/>
</dbReference>
<organism evidence="6 7">
    <name type="scientific">Nematostella vectensis</name>
    <name type="common">Starlet sea anemone</name>
    <dbReference type="NCBI Taxonomy" id="45351"/>
    <lineage>
        <taxon>Eukaryota</taxon>
        <taxon>Metazoa</taxon>
        <taxon>Cnidaria</taxon>
        <taxon>Anthozoa</taxon>
        <taxon>Hexacorallia</taxon>
        <taxon>Actiniaria</taxon>
        <taxon>Edwardsiidae</taxon>
        <taxon>Nematostella</taxon>
    </lineage>
</organism>
<dbReference type="GO" id="GO:0006729">
    <property type="term" value="P:tetrahydrobiopterin biosynthetic process"/>
    <property type="evidence" value="ECO:0007669"/>
    <property type="project" value="InterPro"/>
</dbReference>
<dbReference type="PhylomeDB" id="A7T8J2"/>
<dbReference type="EC" id="4.2.1.96" evidence="3"/>
<evidence type="ECO:0000256" key="2">
    <source>
        <dbReference type="ARBA" id="ARBA00006472"/>
    </source>
</evidence>
<sequence>MPSSTTCCQEKELKSLLSTGWVEAKTRDAIQKDFHFKNFNQAFGFMTQVALMAEKMDHHPEWSNVYNKVNITLTTHDCGGISSNDVKMAEFIDTLQHT</sequence>
<dbReference type="eggNOG" id="KOG4073">
    <property type="taxonomic scope" value="Eukaryota"/>
</dbReference>
<protein>
    <recommendedName>
        <fullName evidence="3">4a-hydroxytetrahydrobiopterin dehydratase</fullName>
        <ecNumber evidence="3">4.2.1.96</ecNumber>
    </recommendedName>
    <alternativeName>
        <fullName evidence="5">4-alpha-hydroxy-tetrahydropterin dehydratase</fullName>
    </alternativeName>
</protein>
<gene>
    <name evidence="6" type="ORF">NEMVEDRAFT_v1g223819</name>
</gene>
<comment type="similarity">
    <text evidence="2">Belongs to the pterin-4-alpha-carbinolamine dehydratase family.</text>
</comment>
<dbReference type="InParanoid" id="A7T8J2"/>
<dbReference type="HOGENOM" id="CLU_081974_3_2_1"/>
<keyword evidence="4" id="KW-0456">Lyase</keyword>
<dbReference type="NCBIfam" id="NF002018">
    <property type="entry name" value="PRK00823.1-3"/>
    <property type="match status" value="1"/>
</dbReference>
<dbReference type="InterPro" id="IPR036428">
    <property type="entry name" value="PCD_sf"/>
</dbReference>
<dbReference type="AlphaFoldDB" id="A7T8J2"/>
<dbReference type="Pfam" id="PF01329">
    <property type="entry name" value="Pterin_4a"/>
    <property type="match status" value="1"/>
</dbReference>
<name>A7T8J2_NEMVE</name>
<dbReference type="PANTHER" id="PTHR12599">
    <property type="entry name" value="PTERIN-4-ALPHA-CARBINOLAMINE DEHYDRATASE"/>
    <property type="match status" value="1"/>
</dbReference>
<proteinExistence type="inferred from homology"/>
<evidence type="ECO:0000256" key="5">
    <source>
        <dbReference type="ARBA" id="ARBA00030497"/>
    </source>
</evidence>
<dbReference type="GO" id="GO:0008124">
    <property type="term" value="F:4-alpha-hydroxytetrahydrobiopterin dehydratase activity"/>
    <property type="evidence" value="ECO:0000318"/>
    <property type="project" value="GO_Central"/>
</dbReference>
<dbReference type="HAMAP" id="MF_00434">
    <property type="entry name" value="Pterin_4_alpha"/>
    <property type="match status" value="1"/>
</dbReference>
<evidence type="ECO:0000313" key="6">
    <source>
        <dbReference type="EMBL" id="EDO27693.1"/>
    </source>
</evidence>
<keyword evidence="7" id="KW-1185">Reference proteome</keyword>
<dbReference type="Proteomes" id="UP000001593">
    <property type="component" value="Unassembled WGS sequence"/>
</dbReference>
<dbReference type="SUPFAM" id="SSF55248">
    <property type="entry name" value="PCD-like"/>
    <property type="match status" value="1"/>
</dbReference>
<dbReference type="STRING" id="45351.A7T8J2"/>
<dbReference type="OMA" id="MTRVAMY"/>
<evidence type="ECO:0000313" key="7">
    <source>
        <dbReference type="Proteomes" id="UP000001593"/>
    </source>
</evidence>
<evidence type="ECO:0000256" key="3">
    <source>
        <dbReference type="ARBA" id="ARBA00013252"/>
    </source>
</evidence>
<accession>A7T8J2</accession>